<feature type="transmembrane region" description="Helical" evidence="18">
    <location>
        <begin position="696"/>
        <end position="717"/>
    </location>
</feature>
<proteinExistence type="inferred from homology"/>
<accession>A0A8I0ADZ0</accession>
<dbReference type="InterPro" id="IPR018303">
    <property type="entry name" value="ATPase_P-typ_P_site"/>
</dbReference>
<keyword evidence="15" id="KW-0406">Ion transport</keyword>
<dbReference type="InterPro" id="IPR023298">
    <property type="entry name" value="ATPase_P-typ_TM_dom_sf"/>
</dbReference>
<dbReference type="SMART" id="SM00831">
    <property type="entry name" value="Cation_ATPase_N"/>
    <property type="match status" value="1"/>
</dbReference>
<dbReference type="PRINTS" id="PR00119">
    <property type="entry name" value="CATATPASE"/>
</dbReference>
<feature type="transmembrane region" description="Helical" evidence="18">
    <location>
        <begin position="807"/>
        <end position="825"/>
    </location>
</feature>
<dbReference type="InterPro" id="IPR001757">
    <property type="entry name" value="P_typ_ATPase"/>
</dbReference>
<gene>
    <name evidence="20" type="ORF">H8R92_06095</name>
</gene>
<dbReference type="InterPro" id="IPR044492">
    <property type="entry name" value="P_typ_ATPase_HD_dom"/>
</dbReference>
<feature type="transmembrane region" description="Helical" evidence="18">
    <location>
        <begin position="245"/>
        <end position="262"/>
    </location>
</feature>
<dbReference type="PANTHER" id="PTHR24093">
    <property type="entry name" value="CATION TRANSPORTING ATPASE"/>
    <property type="match status" value="1"/>
</dbReference>
<evidence type="ECO:0000256" key="7">
    <source>
        <dbReference type="ARBA" id="ARBA00022692"/>
    </source>
</evidence>
<dbReference type="SFLD" id="SFLDS00003">
    <property type="entry name" value="Haloacid_Dehalogenase"/>
    <property type="match status" value="1"/>
</dbReference>
<keyword evidence="9" id="KW-0547">Nucleotide-binding</keyword>
<dbReference type="Gene3D" id="2.70.150.10">
    <property type="entry name" value="Calcium-transporting ATPase, cytoplasmic transduction domain A"/>
    <property type="match status" value="1"/>
</dbReference>
<evidence type="ECO:0000313" key="20">
    <source>
        <dbReference type="EMBL" id="MBC5640010.1"/>
    </source>
</evidence>
<dbReference type="InterPro" id="IPR006408">
    <property type="entry name" value="P-type_ATPase_IIB"/>
</dbReference>
<dbReference type="Gene3D" id="3.40.50.1000">
    <property type="entry name" value="HAD superfamily/HAD-like"/>
    <property type="match status" value="1"/>
</dbReference>
<dbReference type="FunFam" id="3.40.50.1000:FF:000001">
    <property type="entry name" value="Phospholipid-transporting ATPase IC"/>
    <property type="match status" value="1"/>
</dbReference>
<keyword evidence="8" id="KW-0479">Metal-binding</keyword>
<dbReference type="PRINTS" id="PR00120">
    <property type="entry name" value="HATPASE"/>
</dbReference>
<dbReference type="NCBIfam" id="TIGR01494">
    <property type="entry name" value="ATPase_P-type"/>
    <property type="match status" value="3"/>
</dbReference>
<evidence type="ECO:0000313" key="21">
    <source>
        <dbReference type="Proteomes" id="UP000662088"/>
    </source>
</evidence>
<keyword evidence="6" id="KW-0109">Calcium transport</keyword>
<keyword evidence="14 18" id="KW-1133">Transmembrane helix</keyword>
<evidence type="ECO:0000256" key="14">
    <source>
        <dbReference type="ARBA" id="ARBA00022989"/>
    </source>
</evidence>
<evidence type="ECO:0000256" key="13">
    <source>
        <dbReference type="ARBA" id="ARBA00022967"/>
    </source>
</evidence>
<feature type="transmembrane region" description="Helical" evidence="18">
    <location>
        <begin position="670"/>
        <end position="690"/>
    </location>
</feature>
<dbReference type="GO" id="GO:0005524">
    <property type="term" value="F:ATP binding"/>
    <property type="evidence" value="ECO:0007669"/>
    <property type="project" value="UniProtKB-KW"/>
</dbReference>
<dbReference type="Proteomes" id="UP000662088">
    <property type="component" value="Unassembled WGS sequence"/>
</dbReference>
<dbReference type="InterPro" id="IPR023299">
    <property type="entry name" value="ATPase_P-typ_cyto_dom_N"/>
</dbReference>
<evidence type="ECO:0000256" key="6">
    <source>
        <dbReference type="ARBA" id="ARBA00022568"/>
    </source>
</evidence>
<evidence type="ECO:0000256" key="18">
    <source>
        <dbReference type="SAM" id="Phobius"/>
    </source>
</evidence>
<evidence type="ECO:0000256" key="15">
    <source>
        <dbReference type="ARBA" id="ARBA00023065"/>
    </source>
</evidence>
<evidence type="ECO:0000256" key="9">
    <source>
        <dbReference type="ARBA" id="ARBA00022741"/>
    </source>
</evidence>
<dbReference type="PANTHER" id="PTHR24093:SF506">
    <property type="entry name" value="CATION-TRANSPORTING ATPASE PMA1"/>
    <property type="match status" value="1"/>
</dbReference>
<dbReference type="Pfam" id="PF00690">
    <property type="entry name" value="Cation_ATPase_N"/>
    <property type="match status" value="1"/>
</dbReference>
<comment type="caution">
    <text evidence="20">The sequence shown here is derived from an EMBL/GenBank/DDBJ whole genome shotgun (WGS) entry which is preliminary data.</text>
</comment>
<dbReference type="InterPro" id="IPR023214">
    <property type="entry name" value="HAD_sf"/>
</dbReference>
<dbReference type="InterPro" id="IPR004014">
    <property type="entry name" value="ATPase_P-typ_cation-transptr_N"/>
</dbReference>
<dbReference type="AlphaFoldDB" id="A0A8I0ADZ0"/>
<evidence type="ECO:0000256" key="16">
    <source>
        <dbReference type="ARBA" id="ARBA00023136"/>
    </source>
</evidence>
<evidence type="ECO:0000256" key="4">
    <source>
        <dbReference type="ARBA" id="ARBA00022448"/>
    </source>
</evidence>
<feature type="transmembrane region" description="Helical" evidence="18">
    <location>
        <begin position="51"/>
        <end position="73"/>
    </location>
</feature>
<evidence type="ECO:0000256" key="2">
    <source>
        <dbReference type="ARBA" id="ARBA00005675"/>
    </source>
</evidence>
<dbReference type="SUPFAM" id="SSF56784">
    <property type="entry name" value="HAD-like"/>
    <property type="match status" value="1"/>
</dbReference>
<comment type="subcellular location">
    <subcellularLocation>
        <location evidence="1">Cell membrane</location>
        <topology evidence="1">Multi-pass membrane protein</topology>
    </subcellularLocation>
</comment>
<keyword evidence="5" id="KW-1003">Cell membrane</keyword>
<keyword evidence="4" id="KW-0813">Transport</keyword>
<dbReference type="InterPro" id="IPR008250">
    <property type="entry name" value="ATPase_P-typ_transduc_dom_A_sf"/>
</dbReference>
<dbReference type="SUPFAM" id="SSF81665">
    <property type="entry name" value="Calcium ATPase, transmembrane domain M"/>
    <property type="match status" value="1"/>
</dbReference>
<feature type="transmembrane region" description="Helical" evidence="18">
    <location>
        <begin position="268"/>
        <end position="296"/>
    </location>
</feature>
<dbReference type="SUPFAM" id="SSF81660">
    <property type="entry name" value="Metal cation-transporting ATPase, ATP-binding domain N"/>
    <property type="match status" value="1"/>
</dbReference>
<sequence>MEKLYAKDSETILKEFQTTEKGLSDKEVEKRMESFGNNALKEKKRKGILKVFLNQFKDLLVGILIVAGIISIITDNVESTLVIFIVILLNAILGTVQYFKAEQSLEALKSLTAAKCRVIRNGVKQEILSKDIVPGDILFLEAGDLIAADGRIIENHSLQVNESSLTGESLAVEKSVEVLSDGEIPLSERKNMVFGGTLVTYGRAIAVVTATGMDSELGNIANLMENTKAKETPLQKSLDKFSGKLAIIIITICIIVFVLEIYRNESILNALMFAVALAVAAIPEALSSIVTIVLALGTEKMAKENAIIKDLKAVEGLGAVSVICSDKTGTLTQNKMTVQKVYVDNKLIEGRELKKDNLAHTFLINNALLCNDSVTVEGKEIGDPTEVALVNLGEELHLDELVIREKYQRISEIPFDSDRKLMSTVNIVNNKSVLFTKGALDALINKVNYLTTSDGVRRLSDEERKKIILVNKQLSEQGLRILAFAYKELQDREEITKEDENDYVFTGLISMIDPPRLESKDAVYKCIMAGIKPVMITGDNKVTAVAIAKEIGIMSKGDIAIEGLEIDKLNDEQLKDKVKNIAVYARVSPEHKIRIVRAWQALGEIVAMTGDGVNDAPALKQADIGVAMGITGTEVSKDAASVILTDDNFSTIVKAVENGRNIYNNIKNSIKFLLSGNLSAIIAVLYSAIINLPMPFAAVHLLFINLLTDSMPAIAIGMEKSNGNLLMEKPRGRNESILNKELLKIVAFEGIIISIFTIISFYGGNPHLNPKAASTMAFSTLCLARLFHGFNCRGNKSIFKLGITTNIYTIFAFCIGVLLLSIVLFMPPLKQVFNVVSLRGNQYLLLIFCAIMPTVIIQLLKIIVLYKKVQNK</sequence>
<feature type="transmembrane region" description="Helical" evidence="18">
    <location>
        <begin position="79"/>
        <end position="99"/>
    </location>
</feature>
<dbReference type="GO" id="GO:0046872">
    <property type="term" value="F:metal ion binding"/>
    <property type="evidence" value="ECO:0007669"/>
    <property type="project" value="UniProtKB-KW"/>
</dbReference>
<evidence type="ECO:0000256" key="3">
    <source>
        <dbReference type="ARBA" id="ARBA00012790"/>
    </source>
</evidence>
<evidence type="ECO:0000256" key="8">
    <source>
        <dbReference type="ARBA" id="ARBA00022723"/>
    </source>
</evidence>
<evidence type="ECO:0000256" key="11">
    <source>
        <dbReference type="ARBA" id="ARBA00022840"/>
    </source>
</evidence>
<dbReference type="Pfam" id="PF13246">
    <property type="entry name" value="Cation_ATPase"/>
    <property type="match status" value="1"/>
</dbReference>
<dbReference type="InterPro" id="IPR059000">
    <property type="entry name" value="ATPase_P-type_domA"/>
</dbReference>
<dbReference type="Pfam" id="PF00122">
    <property type="entry name" value="E1-E2_ATPase"/>
    <property type="match status" value="1"/>
</dbReference>
<evidence type="ECO:0000256" key="5">
    <source>
        <dbReference type="ARBA" id="ARBA00022475"/>
    </source>
</evidence>
<dbReference type="InterPro" id="IPR036412">
    <property type="entry name" value="HAD-like_sf"/>
</dbReference>
<evidence type="ECO:0000259" key="19">
    <source>
        <dbReference type="SMART" id="SM00831"/>
    </source>
</evidence>
<comment type="catalytic activity">
    <reaction evidence="17">
        <text>Ca(2+)(in) + ATP + H2O = Ca(2+)(out) + ADP + phosphate + H(+)</text>
        <dbReference type="Rhea" id="RHEA:18105"/>
        <dbReference type="ChEBI" id="CHEBI:15377"/>
        <dbReference type="ChEBI" id="CHEBI:15378"/>
        <dbReference type="ChEBI" id="CHEBI:29108"/>
        <dbReference type="ChEBI" id="CHEBI:30616"/>
        <dbReference type="ChEBI" id="CHEBI:43474"/>
        <dbReference type="ChEBI" id="CHEBI:456216"/>
        <dbReference type="EC" id="7.2.2.10"/>
    </reaction>
</comment>
<dbReference type="InterPro" id="IPR006068">
    <property type="entry name" value="ATPase_P-typ_cation-transptr_C"/>
</dbReference>
<organism evidence="20 21">
    <name type="scientific">Clostridium lentum</name>
    <dbReference type="NCBI Taxonomy" id="2763037"/>
    <lineage>
        <taxon>Bacteria</taxon>
        <taxon>Bacillati</taxon>
        <taxon>Bacillota</taxon>
        <taxon>Clostridia</taxon>
        <taxon>Eubacteriales</taxon>
        <taxon>Clostridiaceae</taxon>
        <taxon>Clostridium</taxon>
    </lineage>
</organism>
<dbReference type="Gene3D" id="1.20.1110.10">
    <property type="entry name" value="Calcium-transporting ATPase, transmembrane domain"/>
    <property type="match status" value="1"/>
</dbReference>
<protein>
    <recommendedName>
        <fullName evidence="3">P-type Ca(2+) transporter</fullName>
        <ecNumber evidence="3">7.2.2.10</ecNumber>
    </recommendedName>
</protein>
<dbReference type="Pfam" id="PF00689">
    <property type="entry name" value="Cation_ATPase_C"/>
    <property type="match status" value="1"/>
</dbReference>
<dbReference type="FunFam" id="3.40.50.1000:FF:000028">
    <property type="entry name" value="Calcium-transporting P-type ATPase, putative"/>
    <property type="match status" value="1"/>
</dbReference>
<keyword evidence="12" id="KW-0460">Magnesium</keyword>
<dbReference type="PROSITE" id="PS00154">
    <property type="entry name" value="ATPASE_E1_E2"/>
    <property type="match status" value="1"/>
</dbReference>
<dbReference type="GO" id="GO:0140352">
    <property type="term" value="P:export from cell"/>
    <property type="evidence" value="ECO:0007669"/>
    <property type="project" value="UniProtKB-ARBA"/>
</dbReference>
<comment type="similarity">
    <text evidence="2">Belongs to the cation transport ATPase (P-type) (TC 3.A.3) family. Type IIA subfamily.</text>
</comment>
<dbReference type="GO" id="GO:0016887">
    <property type="term" value="F:ATP hydrolysis activity"/>
    <property type="evidence" value="ECO:0007669"/>
    <property type="project" value="InterPro"/>
</dbReference>
<dbReference type="EC" id="7.2.2.10" evidence="3"/>
<feature type="domain" description="Cation-transporting P-type ATPase N-terminal" evidence="19">
    <location>
        <begin position="3"/>
        <end position="76"/>
    </location>
</feature>
<dbReference type="SUPFAM" id="SSF81653">
    <property type="entry name" value="Calcium ATPase, transduction domain A"/>
    <property type="match status" value="1"/>
</dbReference>
<dbReference type="RefSeq" id="WP_186834972.1">
    <property type="nucleotide sequence ID" value="NZ_JACOOQ010000008.1"/>
</dbReference>
<name>A0A8I0ADZ0_9CLOT</name>
<dbReference type="GO" id="GO:0005388">
    <property type="term" value="F:P-type calcium transporter activity"/>
    <property type="evidence" value="ECO:0007669"/>
    <property type="project" value="UniProtKB-EC"/>
</dbReference>
<dbReference type="GO" id="GO:0005886">
    <property type="term" value="C:plasma membrane"/>
    <property type="evidence" value="ECO:0007669"/>
    <property type="project" value="UniProtKB-SubCell"/>
</dbReference>
<dbReference type="CDD" id="cd02089">
    <property type="entry name" value="P-type_ATPase_Ca_prok"/>
    <property type="match status" value="1"/>
</dbReference>
<evidence type="ECO:0000256" key="10">
    <source>
        <dbReference type="ARBA" id="ARBA00022837"/>
    </source>
</evidence>
<dbReference type="EMBL" id="JACOOQ010000008">
    <property type="protein sequence ID" value="MBC5640010.1"/>
    <property type="molecule type" value="Genomic_DNA"/>
</dbReference>
<keyword evidence="13" id="KW-1278">Translocase</keyword>
<reference evidence="20" key="1">
    <citation type="submission" date="2020-08" db="EMBL/GenBank/DDBJ databases">
        <title>Genome public.</title>
        <authorList>
            <person name="Liu C."/>
            <person name="Sun Q."/>
        </authorList>
    </citation>
    <scope>NUCLEOTIDE SEQUENCE</scope>
    <source>
        <strain evidence="20">NSJ-42</strain>
    </source>
</reference>
<feature type="transmembrane region" description="Helical" evidence="18">
    <location>
        <begin position="845"/>
        <end position="866"/>
    </location>
</feature>
<evidence type="ECO:0000256" key="12">
    <source>
        <dbReference type="ARBA" id="ARBA00022842"/>
    </source>
</evidence>
<dbReference type="SFLD" id="SFLDF00027">
    <property type="entry name" value="p-type_atpase"/>
    <property type="match status" value="1"/>
</dbReference>
<dbReference type="Gene3D" id="3.40.1110.10">
    <property type="entry name" value="Calcium-transporting ATPase, cytoplasmic domain N"/>
    <property type="match status" value="1"/>
</dbReference>
<keyword evidence="16 18" id="KW-0472">Membrane</keyword>
<dbReference type="FunFam" id="2.70.150.10:FF:000016">
    <property type="entry name" value="Calcium-transporting P-type ATPase putative"/>
    <property type="match status" value="1"/>
</dbReference>
<dbReference type="SFLD" id="SFLDG00002">
    <property type="entry name" value="C1.7:_P-type_atpase_like"/>
    <property type="match status" value="1"/>
</dbReference>
<keyword evidence="11" id="KW-0067">ATP-binding</keyword>
<keyword evidence="7 18" id="KW-0812">Transmembrane</keyword>
<evidence type="ECO:0000256" key="17">
    <source>
        <dbReference type="ARBA" id="ARBA00048694"/>
    </source>
</evidence>
<keyword evidence="21" id="KW-1185">Reference proteome</keyword>
<keyword evidence="10" id="KW-0106">Calcium</keyword>
<feature type="transmembrane region" description="Helical" evidence="18">
    <location>
        <begin position="768"/>
        <end position="787"/>
    </location>
</feature>
<evidence type="ECO:0000256" key="1">
    <source>
        <dbReference type="ARBA" id="ARBA00004651"/>
    </source>
</evidence>
<feature type="transmembrane region" description="Helical" evidence="18">
    <location>
        <begin position="742"/>
        <end position="762"/>
    </location>
</feature>
<dbReference type="NCBIfam" id="TIGR01517">
    <property type="entry name" value="ATPase-IIB_Ca"/>
    <property type="match status" value="1"/>
</dbReference>